<dbReference type="EMBL" id="CAADFR010000172">
    <property type="protein sequence ID" value="VFK44215.1"/>
    <property type="molecule type" value="Genomic_DNA"/>
</dbReference>
<dbReference type="PANTHER" id="PTHR11102:SF160">
    <property type="entry name" value="ERAD-ASSOCIATED E3 UBIQUITIN-PROTEIN LIGASE COMPONENT HRD3"/>
    <property type="match status" value="1"/>
</dbReference>
<proteinExistence type="predicted"/>
<dbReference type="InterPro" id="IPR006597">
    <property type="entry name" value="Sel1-like"/>
</dbReference>
<dbReference type="AlphaFoldDB" id="A0A450YRS4"/>
<organism evidence="1">
    <name type="scientific">Candidatus Kentrum sp. SD</name>
    <dbReference type="NCBI Taxonomy" id="2126332"/>
    <lineage>
        <taxon>Bacteria</taxon>
        <taxon>Pseudomonadati</taxon>
        <taxon>Pseudomonadota</taxon>
        <taxon>Gammaproteobacteria</taxon>
        <taxon>Candidatus Kentrum</taxon>
    </lineage>
</organism>
<sequence>MSVYSLTSSISIPQKQDYSIDLIPVKDSILGITEFPLNETDVFSLESFQSILEKRQEESLEFYVFAIREPNKTFFFEASRFLEYYKKSPSKTNPVTNIPIGDNFELLKIQGAEFVNLSAFHYSEGKEVIIYPSYLFLLFNDHTRSKEERGSRSYDLGYIHEYGEFEFPVDLIKAEEYYNLSARFGFQYAFTSLGKINKGRNEQKASEWYQKAADLDHDIPQTYLLIANRIEKGLGIKRDMKKSVNYFFKATLTGNYHGLINLIRCYQFLGWNAIANKWRQILPQEWQDKSCVYIFKELQKNNFSINHTGAFEVPEHMQQLEEPEIIVISDSEDEAPSQDLSLMQNKV</sequence>
<evidence type="ECO:0000313" key="1">
    <source>
        <dbReference type="EMBL" id="VFK44215.1"/>
    </source>
</evidence>
<dbReference type="InterPro" id="IPR011990">
    <property type="entry name" value="TPR-like_helical_dom_sf"/>
</dbReference>
<reference evidence="1" key="1">
    <citation type="submission" date="2019-02" db="EMBL/GenBank/DDBJ databases">
        <authorList>
            <person name="Gruber-Vodicka R. H."/>
            <person name="Seah K. B. B."/>
        </authorList>
    </citation>
    <scope>NUCLEOTIDE SEQUENCE</scope>
    <source>
        <strain evidence="1">BECK_S1321</strain>
    </source>
</reference>
<dbReference type="InterPro" id="IPR050767">
    <property type="entry name" value="Sel1_AlgK"/>
</dbReference>
<accession>A0A450YRS4</accession>
<dbReference type="PANTHER" id="PTHR11102">
    <property type="entry name" value="SEL-1-LIKE PROTEIN"/>
    <property type="match status" value="1"/>
</dbReference>
<protein>
    <submittedName>
        <fullName evidence="1">Sel1 repeat-containing protein</fullName>
    </submittedName>
</protein>
<dbReference type="Pfam" id="PF08238">
    <property type="entry name" value="Sel1"/>
    <property type="match status" value="3"/>
</dbReference>
<dbReference type="SMART" id="SM00671">
    <property type="entry name" value="SEL1"/>
    <property type="match status" value="3"/>
</dbReference>
<dbReference type="SUPFAM" id="SSF81901">
    <property type="entry name" value="HCP-like"/>
    <property type="match status" value="1"/>
</dbReference>
<name>A0A450YRS4_9GAMM</name>
<dbReference type="Gene3D" id="1.25.40.10">
    <property type="entry name" value="Tetratricopeptide repeat domain"/>
    <property type="match status" value="1"/>
</dbReference>
<gene>
    <name evidence="1" type="ORF">BECKSD772F_GA0070984_11728</name>
</gene>